<comment type="caution">
    <text evidence="1">The sequence shown here is derived from an EMBL/GenBank/DDBJ whole genome shotgun (WGS) entry which is preliminary data.</text>
</comment>
<reference evidence="1" key="1">
    <citation type="submission" date="2021-02" db="EMBL/GenBank/DDBJ databases">
        <authorList>
            <consortium name="DOE Joint Genome Institute"/>
            <person name="Ahrendt S."/>
            <person name="Looney B.P."/>
            <person name="Miyauchi S."/>
            <person name="Morin E."/>
            <person name="Drula E."/>
            <person name="Courty P.E."/>
            <person name="Chicoki N."/>
            <person name="Fauchery L."/>
            <person name="Kohler A."/>
            <person name="Kuo A."/>
            <person name="Labutti K."/>
            <person name="Pangilinan J."/>
            <person name="Lipzen A."/>
            <person name="Riley R."/>
            <person name="Andreopoulos W."/>
            <person name="He G."/>
            <person name="Johnson J."/>
            <person name="Barry K.W."/>
            <person name="Grigoriev I.V."/>
            <person name="Nagy L."/>
            <person name="Hibbett D."/>
            <person name="Henrissat B."/>
            <person name="Matheny P.B."/>
            <person name="Labbe J."/>
            <person name="Martin F."/>
        </authorList>
    </citation>
    <scope>NUCLEOTIDE SEQUENCE</scope>
    <source>
        <strain evidence="1">EC-137</strain>
    </source>
</reference>
<keyword evidence="2" id="KW-1185">Reference proteome</keyword>
<accession>A0ACB8Q7T3</accession>
<keyword evidence="1" id="KW-0346">Stress response</keyword>
<proteinExistence type="predicted"/>
<sequence>MSDTGRMSLSDKAHAKLKPDSEKSTTEHMTDKFHGKADNTAARAQPEGEKTYTQKIGDKFSTGKSGPDNDDRSFVDKTKDTLGLGHKGS</sequence>
<organism evidence="1 2">
    <name type="scientific">Vararia minispora EC-137</name>
    <dbReference type="NCBI Taxonomy" id="1314806"/>
    <lineage>
        <taxon>Eukaryota</taxon>
        <taxon>Fungi</taxon>
        <taxon>Dikarya</taxon>
        <taxon>Basidiomycota</taxon>
        <taxon>Agaricomycotina</taxon>
        <taxon>Agaricomycetes</taxon>
        <taxon>Russulales</taxon>
        <taxon>Lachnocladiaceae</taxon>
        <taxon>Vararia</taxon>
    </lineage>
</organism>
<gene>
    <name evidence="1" type="ORF">K488DRAFT_60533</name>
</gene>
<protein>
    <submittedName>
        <fullName evidence="1">Heat shock protein 9/12-domain-containing protein</fullName>
    </submittedName>
</protein>
<evidence type="ECO:0000313" key="2">
    <source>
        <dbReference type="Proteomes" id="UP000814128"/>
    </source>
</evidence>
<evidence type="ECO:0000313" key="1">
    <source>
        <dbReference type="EMBL" id="KAI0027752.1"/>
    </source>
</evidence>
<reference evidence="1" key="2">
    <citation type="journal article" date="2022" name="New Phytol.">
        <title>Evolutionary transition to the ectomycorrhizal habit in the genomes of a hyperdiverse lineage of mushroom-forming fungi.</title>
        <authorList>
            <person name="Looney B."/>
            <person name="Miyauchi S."/>
            <person name="Morin E."/>
            <person name="Drula E."/>
            <person name="Courty P.E."/>
            <person name="Kohler A."/>
            <person name="Kuo A."/>
            <person name="LaButti K."/>
            <person name="Pangilinan J."/>
            <person name="Lipzen A."/>
            <person name="Riley R."/>
            <person name="Andreopoulos W."/>
            <person name="He G."/>
            <person name="Johnson J."/>
            <person name="Nolan M."/>
            <person name="Tritt A."/>
            <person name="Barry K.W."/>
            <person name="Grigoriev I.V."/>
            <person name="Nagy L.G."/>
            <person name="Hibbett D."/>
            <person name="Henrissat B."/>
            <person name="Matheny P.B."/>
            <person name="Labbe J."/>
            <person name="Martin F.M."/>
        </authorList>
    </citation>
    <scope>NUCLEOTIDE SEQUENCE</scope>
    <source>
        <strain evidence="1">EC-137</strain>
    </source>
</reference>
<dbReference type="Proteomes" id="UP000814128">
    <property type="component" value="Unassembled WGS sequence"/>
</dbReference>
<dbReference type="EMBL" id="MU273845">
    <property type="protein sequence ID" value="KAI0027752.1"/>
    <property type="molecule type" value="Genomic_DNA"/>
</dbReference>
<name>A0ACB8Q7T3_9AGAM</name>